<dbReference type="Pfam" id="PF02136">
    <property type="entry name" value="NTF2"/>
    <property type="match status" value="1"/>
</dbReference>
<proteinExistence type="predicted"/>
<dbReference type="SMART" id="SM00360">
    <property type="entry name" value="RRM"/>
    <property type="match status" value="1"/>
</dbReference>
<dbReference type="PROSITE" id="PS50102">
    <property type="entry name" value="RRM"/>
    <property type="match status" value="1"/>
</dbReference>
<dbReference type="GO" id="GO:1990904">
    <property type="term" value="C:ribonucleoprotein complex"/>
    <property type="evidence" value="ECO:0007669"/>
    <property type="project" value="TreeGrafter"/>
</dbReference>
<dbReference type="InterPro" id="IPR039539">
    <property type="entry name" value="Ras_GTPase_bind_prot"/>
</dbReference>
<dbReference type="Gramene" id="TVU50850">
    <property type="protein sequence ID" value="TVU50850"/>
    <property type="gene ID" value="EJB05_02241"/>
</dbReference>
<dbReference type="EMBL" id="RWGY01000002">
    <property type="protein sequence ID" value="TVU50850.1"/>
    <property type="molecule type" value="Genomic_DNA"/>
</dbReference>
<dbReference type="InterPro" id="IPR032710">
    <property type="entry name" value="NTF2-like_dom_sf"/>
</dbReference>
<feature type="compositionally biased region" description="Polar residues" evidence="3">
    <location>
        <begin position="188"/>
        <end position="198"/>
    </location>
</feature>
<dbReference type="InterPro" id="IPR002075">
    <property type="entry name" value="NTF2_dom"/>
</dbReference>
<dbReference type="OrthoDB" id="339151at2759"/>
<feature type="domain" description="NTF2" evidence="5">
    <location>
        <begin position="9"/>
        <end position="125"/>
    </location>
</feature>
<keyword evidence="1 2" id="KW-0694">RNA-binding</keyword>
<name>A0A5J9WU55_9POAL</name>
<dbReference type="InterPro" id="IPR018222">
    <property type="entry name" value="Nuclear_transport_factor_2_euk"/>
</dbReference>
<gene>
    <name evidence="6" type="ORF">EJB05_02241</name>
</gene>
<dbReference type="InterPro" id="IPR035979">
    <property type="entry name" value="RBD_domain_sf"/>
</dbReference>
<dbReference type="SUPFAM" id="SSF54427">
    <property type="entry name" value="NTF2-like"/>
    <property type="match status" value="1"/>
</dbReference>
<dbReference type="AlphaFoldDB" id="A0A5J9WU55"/>
<feature type="domain" description="RRM" evidence="4">
    <location>
        <begin position="312"/>
        <end position="405"/>
    </location>
</feature>
<evidence type="ECO:0000313" key="6">
    <source>
        <dbReference type="EMBL" id="TVU50850.1"/>
    </source>
</evidence>
<keyword evidence="7" id="KW-1185">Reference proteome</keyword>
<dbReference type="InterPro" id="IPR012677">
    <property type="entry name" value="Nucleotide-bd_a/b_plait_sf"/>
</dbReference>
<feature type="compositionally biased region" description="Pro residues" evidence="3">
    <location>
        <begin position="224"/>
        <end position="233"/>
    </location>
</feature>
<dbReference type="Proteomes" id="UP000324897">
    <property type="component" value="Chromosome 6"/>
</dbReference>
<feature type="region of interest" description="Disordered" evidence="3">
    <location>
        <begin position="258"/>
        <end position="296"/>
    </location>
</feature>
<sequence>MASAAATQVGTYFLRNYYNLLQQNPDVVHQFYSEASTMVRVDDLAGTNTTVNNMMDIHSLIISLNFTQIEIKTANFVNSWGDGVLVMVSGLVQTKEYSHQRKFIQMFFLAPQEKGYFVLNDYFHFVDQEQVQSAPVIAQENFESNLASNTVVETVPEYSHEEESQAAQYAVPVTSEENDAVDNYNYSEPSQQVVSQPDNWGEEPLPEEPPSSFSNGMAVAPEEPVQPPPVPPPHVEEPVGEPVKKTYASILKTAKAPPALPAQPAPVSKLPHPVSESNQAHHSVMTSTAAAERPRSDAYGEVAAHDDEGESKSVYVGNLPSSVTEADLENEFKKFGRLIPDGVAIRSRKETGGYYAFVEFEELSGVHNSLRVRAYILVLTMVVFLLMLGGEVGAASVVEVEDMEEAEAMSTMVTVGGRMVTSVLLTRRGAFWGAMLQGTDVMLQQA</sequence>
<dbReference type="Pfam" id="PF00076">
    <property type="entry name" value="RRM_1"/>
    <property type="match status" value="1"/>
</dbReference>
<evidence type="ECO:0000256" key="2">
    <source>
        <dbReference type="PROSITE-ProRule" id="PRU00176"/>
    </source>
</evidence>
<evidence type="ECO:0000313" key="7">
    <source>
        <dbReference type="Proteomes" id="UP000324897"/>
    </source>
</evidence>
<evidence type="ECO:0000259" key="5">
    <source>
        <dbReference type="PROSITE" id="PS50177"/>
    </source>
</evidence>
<evidence type="ECO:0008006" key="8">
    <source>
        <dbReference type="Google" id="ProtNLM"/>
    </source>
</evidence>
<dbReference type="PROSITE" id="PS50177">
    <property type="entry name" value="NTF2_DOMAIN"/>
    <property type="match status" value="1"/>
</dbReference>
<dbReference type="Gene3D" id="3.30.70.330">
    <property type="match status" value="1"/>
</dbReference>
<dbReference type="GO" id="GO:0003729">
    <property type="term" value="F:mRNA binding"/>
    <property type="evidence" value="ECO:0007669"/>
    <property type="project" value="TreeGrafter"/>
</dbReference>
<dbReference type="InterPro" id="IPR000504">
    <property type="entry name" value="RRM_dom"/>
</dbReference>
<accession>A0A5J9WU55</accession>
<protein>
    <recommendedName>
        <fullName evidence="8">RRM domain-containing protein</fullName>
    </recommendedName>
</protein>
<evidence type="ECO:0000259" key="4">
    <source>
        <dbReference type="PROSITE" id="PS50102"/>
    </source>
</evidence>
<comment type="caution">
    <text evidence="6">The sequence shown here is derived from an EMBL/GenBank/DDBJ whole genome shotgun (WGS) entry which is preliminary data.</text>
</comment>
<dbReference type="Gene3D" id="3.10.450.50">
    <property type="match status" value="1"/>
</dbReference>
<organism evidence="6 7">
    <name type="scientific">Eragrostis curvula</name>
    <name type="common">weeping love grass</name>
    <dbReference type="NCBI Taxonomy" id="38414"/>
    <lineage>
        <taxon>Eukaryota</taxon>
        <taxon>Viridiplantae</taxon>
        <taxon>Streptophyta</taxon>
        <taxon>Embryophyta</taxon>
        <taxon>Tracheophyta</taxon>
        <taxon>Spermatophyta</taxon>
        <taxon>Magnoliopsida</taxon>
        <taxon>Liliopsida</taxon>
        <taxon>Poales</taxon>
        <taxon>Poaceae</taxon>
        <taxon>PACMAD clade</taxon>
        <taxon>Chloridoideae</taxon>
        <taxon>Eragrostideae</taxon>
        <taxon>Eragrostidinae</taxon>
        <taxon>Eragrostis</taxon>
    </lineage>
</organism>
<dbReference type="CDD" id="cd00780">
    <property type="entry name" value="NTF2"/>
    <property type="match status" value="1"/>
</dbReference>
<dbReference type="GO" id="GO:0005829">
    <property type="term" value="C:cytosol"/>
    <property type="evidence" value="ECO:0007669"/>
    <property type="project" value="TreeGrafter"/>
</dbReference>
<feature type="compositionally biased region" description="Polar residues" evidence="3">
    <location>
        <begin position="275"/>
        <end position="289"/>
    </location>
</feature>
<dbReference type="PANTHER" id="PTHR10693:SF58">
    <property type="entry name" value="OS02G0131700 PROTEIN"/>
    <property type="match status" value="1"/>
</dbReference>
<feature type="region of interest" description="Disordered" evidence="3">
    <location>
        <begin position="188"/>
        <end position="238"/>
    </location>
</feature>
<evidence type="ECO:0000256" key="3">
    <source>
        <dbReference type="SAM" id="MobiDB-lite"/>
    </source>
</evidence>
<reference evidence="6 7" key="1">
    <citation type="journal article" date="2019" name="Sci. Rep.">
        <title>A high-quality genome of Eragrostis curvula grass provides insights into Poaceae evolution and supports new strategies to enhance forage quality.</title>
        <authorList>
            <person name="Carballo J."/>
            <person name="Santos B.A.C.M."/>
            <person name="Zappacosta D."/>
            <person name="Garbus I."/>
            <person name="Selva J.P."/>
            <person name="Gallo C.A."/>
            <person name="Diaz A."/>
            <person name="Albertini E."/>
            <person name="Caccamo M."/>
            <person name="Echenique V."/>
        </authorList>
    </citation>
    <scope>NUCLEOTIDE SEQUENCE [LARGE SCALE GENOMIC DNA]</scope>
    <source>
        <strain evidence="7">cv. Victoria</strain>
        <tissue evidence="6">Leaf</tissue>
    </source>
</reference>
<dbReference type="FunFam" id="3.10.450.50:FF:000003">
    <property type="entry name" value="Nuclear transport factor 2 family protein"/>
    <property type="match status" value="1"/>
</dbReference>
<evidence type="ECO:0000256" key="1">
    <source>
        <dbReference type="ARBA" id="ARBA00022884"/>
    </source>
</evidence>
<dbReference type="PANTHER" id="PTHR10693">
    <property type="entry name" value="RAS GTPASE-ACTIVATING PROTEIN-BINDING PROTEIN"/>
    <property type="match status" value="1"/>
</dbReference>
<dbReference type="SUPFAM" id="SSF54928">
    <property type="entry name" value="RNA-binding domain, RBD"/>
    <property type="match status" value="1"/>
</dbReference>